<dbReference type="EMBL" id="CABHNI010000032">
    <property type="protein sequence ID" value="VUX11546.1"/>
    <property type="molecule type" value="Genomic_DNA"/>
</dbReference>
<sequence>MCDKIKVLVCGARFGQFYMEAIKGDMRYELIGILARGSTLAQECAKRYETVLYTELTKVPKQIDIVCVAVKTGILGGAGTDLALYFLNKGISVILEQPIHYQDLVECYKIARKKQVAFHVGNLYLNLPQVKLFLALAERLSRQQKILYINVDMATQVSYPFVRILIEILGKAKGIVSNASNERESIFQNISLQWNETFVQIRAQNQEGNQVADNCMHLLFQITVGVNSGSLVLADTNGLIFWRERMEIPNLGFVPGDLSMSEVFPMREVPTKIVSNPQEIYGELLSRNWVKAVKDDVDILLEIKDAPDRDQRMARKGTLELAAAQNWKLLTQAIGYPKKICETDSNKISFREVLSEYISGASMLERYALISEQEVKEAVLQINRASLLSILKYFQDKGFFVDKEQCVLESKLINDLLLERKFHFIIGRWLSVLSQNMYIKKVKDCYCCMLSTISNEELQKQWEIALKLWKERLGEEIVGQYFYSSAMNLDGQLQGNIKANYLLYPEGHTDIAEALYRNTIIAWYMNQAIAQRILEGFNKKGKIRILEVGAGIGATSDVVIKSIINSGYEQKLEEYCYTDLSPYFLIKARERYKRARWLVTKEIDINISLQEQGIEEYAYDVIIAAGVINNVDDTISVLKNLLHCMKMDGFFYMSEAVGESIPMLISQVFMMQKAKDARENANMTFLSRKMWYEAFERAGLLLVDMTPKEEDKLYALEQSLFILRPQ</sequence>
<dbReference type="NCBIfam" id="TIGR01761">
    <property type="entry name" value="thiaz-red"/>
    <property type="match status" value="1"/>
</dbReference>
<feature type="domain" description="Gfo/Idh/MocA-like oxidoreductase N-terminal" evidence="1">
    <location>
        <begin position="5"/>
        <end position="121"/>
    </location>
</feature>
<dbReference type="InterPro" id="IPR010091">
    <property type="entry name" value="Thiazolinyl_imide_reductase"/>
</dbReference>
<dbReference type="Gene3D" id="3.30.360.10">
    <property type="entry name" value="Dihydrodipicolinate Reductase, domain 2"/>
    <property type="match status" value="1"/>
</dbReference>
<dbReference type="PANTHER" id="PTHR43377:SF1">
    <property type="entry name" value="BILIVERDIN REDUCTASE A"/>
    <property type="match status" value="1"/>
</dbReference>
<dbReference type="GO" id="GO:0016746">
    <property type="term" value="F:acyltransferase activity"/>
    <property type="evidence" value="ECO:0007669"/>
    <property type="project" value="UniProtKB-KW"/>
</dbReference>
<evidence type="ECO:0000313" key="4">
    <source>
        <dbReference type="Proteomes" id="UP000358366"/>
    </source>
</evidence>
<feature type="domain" description="Methyltransferase type 12" evidence="2">
    <location>
        <begin position="546"/>
        <end position="651"/>
    </location>
</feature>
<dbReference type="AlphaFoldDB" id="A0A564TWF2"/>
<dbReference type="Proteomes" id="UP000358366">
    <property type="component" value="Unassembled WGS sequence"/>
</dbReference>
<protein>
    <submittedName>
        <fullName evidence="3">Polyketide synthase PksR</fullName>
        <ecNumber evidence="3">2.3.1.-</ecNumber>
    </submittedName>
</protein>
<dbReference type="PANTHER" id="PTHR43377">
    <property type="entry name" value="BILIVERDIN REDUCTASE A"/>
    <property type="match status" value="1"/>
</dbReference>
<dbReference type="InterPro" id="IPR036291">
    <property type="entry name" value="NAD(P)-bd_dom_sf"/>
</dbReference>
<dbReference type="RefSeq" id="WP_144124744.1">
    <property type="nucleotide sequence ID" value="NZ_CABHNI010000032.1"/>
</dbReference>
<dbReference type="Pfam" id="PF08242">
    <property type="entry name" value="Methyltransf_12"/>
    <property type="match status" value="1"/>
</dbReference>
<dbReference type="InterPro" id="IPR051450">
    <property type="entry name" value="Gfo/Idh/MocA_Oxidoreductases"/>
</dbReference>
<keyword evidence="3" id="KW-0012">Acyltransferase</keyword>
<gene>
    <name evidence="3" type="primary">pksR_1</name>
    <name evidence="3" type="ORF">DFSSTS7063_01893</name>
</gene>
<organism evidence="3 4">
    <name type="scientific">Dorea formicigenerans</name>
    <dbReference type="NCBI Taxonomy" id="39486"/>
    <lineage>
        <taxon>Bacteria</taxon>
        <taxon>Bacillati</taxon>
        <taxon>Bacillota</taxon>
        <taxon>Clostridia</taxon>
        <taxon>Lachnospirales</taxon>
        <taxon>Lachnospiraceae</taxon>
        <taxon>Dorea</taxon>
    </lineage>
</organism>
<dbReference type="SUPFAM" id="SSF53335">
    <property type="entry name" value="S-adenosyl-L-methionine-dependent methyltransferases"/>
    <property type="match status" value="1"/>
</dbReference>
<keyword evidence="3" id="KW-0808">Transferase</keyword>
<evidence type="ECO:0000259" key="2">
    <source>
        <dbReference type="Pfam" id="PF08242"/>
    </source>
</evidence>
<evidence type="ECO:0000313" key="3">
    <source>
        <dbReference type="EMBL" id="VUX11546.1"/>
    </source>
</evidence>
<dbReference type="Gene3D" id="3.40.50.150">
    <property type="entry name" value="Vaccinia Virus protein VP39"/>
    <property type="match status" value="1"/>
</dbReference>
<dbReference type="InterPro" id="IPR013217">
    <property type="entry name" value="Methyltransf_12"/>
</dbReference>
<dbReference type="SUPFAM" id="SSF51735">
    <property type="entry name" value="NAD(P)-binding Rossmann-fold domains"/>
    <property type="match status" value="1"/>
</dbReference>
<dbReference type="InterPro" id="IPR000683">
    <property type="entry name" value="Gfo/Idh/MocA-like_OxRdtase_N"/>
</dbReference>
<dbReference type="InterPro" id="IPR029063">
    <property type="entry name" value="SAM-dependent_MTases_sf"/>
</dbReference>
<dbReference type="Pfam" id="PF01408">
    <property type="entry name" value="GFO_IDH_MocA"/>
    <property type="match status" value="1"/>
</dbReference>
<dbReference type="Gene3D" id="3.40.50.720">
    <property type="entry name" value="NAD(P)-binding Rossmann-like Domain"/>
    <property type="match status" value="1"/>
</dbReference>
<dbReference type="GO" id="GO:0000166">
    <property type="term" value="F:nucleotide binding"/>
    <property type="evidence" value="ECO:0007669"/>
    <property type="project" value="InterPro"/>
</dbReference>
<accession>A0A564TWF2</accession>
<proteinExistence type="predicted"/>
<evidence type="ECO:0000259" key="1">
    <source>
        <dbReference type="Pfam" id="PF01408"/>
    </source>
</evidence>
<reference evidence="3 4" key="1">
    <citation type="submission" date="2019-07" db="EMBL/GenBank/DDBJ databases">
        <authorList>
            <person name="Hibberd C M."/>
            <person name="Gehrig L. J."/>
            <person name="Chang H.-W."/>
            <person name="Venkatesh S."/>
        </authorList>
    </citation>
    <scope>NUCLEOTIDE SEQUENCE [LARGE SCALE GENOMIC DNA]</scope>
    <source>
        <strain evidence="3">Dorea_formicigenerans_SSTS_Bg7063</strain>
    </source>
</reference>
<name>A0A564TWF2_9FIRM</name>
<dbReference type="EC" id="2.3.1.-" evidence="3"/>